<dbReference type="AlphaFoldDB" id="A0A545TXL1"/>
<dbReference type="Pfam" id="PF08327">
    <property type="entry name" value="AHSA1"/>
    <property type="match status" value="1"/>
</dbReference>
<gene>
    <name evidence="3" type="ORF">FKG95_06925</name>
</gene>
<dbReference type="CDD" id="cd07826">
    <property type="entry name" value="SRPBCC_CalC_Aha1-like_9"/>
    <property type="match status" value="1"/>
</dbReference>
<comment type="similarity">
    <text evidence="1">Belongs to the AHA1 family.</text>
</comment>
<name>A0A545TXL1_9PROT</name>
<dbReference type="InterPro" id="IPR023393">
    <property type="entry name" value="START-like_dom_sf"/>
</dbReference>
<dbReference type="OrthoDB" id="9805228at2"/>
<dbReference type="RefSeq" id="WP_142895590.1">
    <property type="nucleotide sequence ID" value="NZ_ML660053.1"/>
</dbReference>
<evidence type="ECO:0000259" key="2">
    <source>
        <dbReference type="Pfam" id="PF08327"/>
    </source>
</evidence>
<reference evidence="3 4" key="1">
    <citation type="submission" date="2019-06" db="EMBL/GenBank/DDBJ databases">
        <title>Whole genome sequence for Rhodospirillaceae sp. R148.</title>
        <authorList>
            <person name="Wang G."/>
        </authorList>
    </citation>
    <scope>NUCLEOTIDE SEQUENCE [LARGE SCALE GENOMIC DNA]</scope>
    <source>
        <strain evidence="3 4">R148</strain>
    </source>
</reference>
<evidence type="ECO:0000313" key="4">
    <source>
        <dbReference type="Proteomes" id="UP000315252"/>
    </source>
</evidence>
<protein>
    <submittedName>
        <fullName evidence="3">ATPase</fullName>
    </submittedName>
</protein>
<dbReference type="InterPro" id="IPR013538">
    <property type="entry name" value="ASHA1/2-like_C"/>
</dbReference>
<dbReference type="Proteomes" id="UP000315252">
    <property type="component" value="Unassembled WGS sequence"/>
</dbReference>
<dbReference type="EMBL" id="VHSH01000002">
    <property type="protein sequence ID" value="TQV81959.1"/>
    <property type="molecule type" value="Genomic_DNA"/>
</dbReference>
<organism evidence="3 4">
    <name type="scientific">Denitrobaculum tricleocarpae</name>
    <dbReference type="NCBI Taxonomy" id="2591009"/>
    <lineage>
        <taxon>Bacteria</taxon>
        <taxon>Pseudomonadati</taxon>
        <taxon>Pseudomonadota</taxon>
        <taxon>Alphaproteobacteria</taxon>
        <taxon>Rhodospirillales</taxon>
        <taxon>Rhodospirillaceae</taxon>
        <taxon>Denitrobaculum</taxon>
    </lineage>
</organism>
<sequence>MTPLQMTTPTNTTIEIIRSFDAPRPLVWRAHTEPELVKRWLTGPSGHTMPVCEIDLRVGGTYRYVWEWSEGRMVATGTYKEIAPEQRILCTEVFDIFPDNETLVEQVFSEKGGRTIVAMNLHYDSQETRDGVLQSPMDEGLEASYRNLDALVAETV</sequence>
<evidence type="ECO:0000313" key="3">
    <source>
        <dbReference type="EMBL" id="TQV81959.1"/>
    </source>
</evidence>
<keyword evidence="4" id="KW-1185">Reference proteome</keyword>
<feature type="domain" description="Activator of Hsp90 ATPase homologue 1/2-like C-terminal" evidence="2">
    <location>
        <begin position="21"/>
        <end position="152"/>
    </location>
</feature>
<dbReference type="SUPFAM" id="SSF55961">
    <property type="entry name" value="Bet v1-like"/>
    <property type="match status" value="1"/>
</dbReference>
<comment type="caution">
    <text evidence="3">The sequence shown here is derived from an EMBL/GenBank/DDBJ whole genome shotgun (WGS) entry which is preliminary data.</text>
</comment>
<evidence type="ECO:0000256" key="1">
    <source>
        <dbReference type="ARBA" id="ARBA00006817"/>
    </source>
</evidence>
<dbReference type="Gene3D" id="3.30.530.20">
    <property type="match status" value="1"/>
</dbReference>
<proteinExistence type="inferred from homology"/>
<accession>A0A545TXL1</accession>